<dbReference type="Proteomes" id="UP000006718">
    <property type="component" value="Chromosome 16"/>
</dbReference>
<reference evidence="3" key="1">
    <citation type="journal article" date="2007" name="Science">
        <title>Evolutionary and biomedical insights from the rhesus macaque genome.</title>
        <authorList>
            <person name="Gibbs R.A."/>
            <person name="Rogers J."/>
            <person name="Katze M.G."/>
            <person name="Bumgarner R."/>
            <person name="Weinstock G.M."/>
            <person name="Mardis E.R."/>
            <person name="Remington K.A."/>
            <person name="Strausberg R.L."/>
            <person name="Venter J.C."/>
            <person name="Wilson R.K."/>
            <person name="Batzer M.A."/>
            <person name="Bustamante C.D."/>
            <person name="Eichler E.E."/>
            <person name="Hahn M.W."/>
            <person name="Hardison R.C."/>
            <person name="Makova K.D."/>
            <person name="Miller W."/>
            <person name="Milosavljevic A."/>
            <person name="Palermo R.E."/>
            <person name="Siepel A."/>
            <person name="Sikela J.M."/>
            <person name="Attaway T."/>
            <person name="Bell S."/>
            <person name="Bernard K.E."/>
            <person name="Buhay C.J."/>
            <person name="Chandrabose M.N."/>
            <person name="Dao M."/>
            <person name="Davis C."/>
            <person name="Delehaunty K.D."/>
            <person name="Ding Y."/>
            <person name="Dinh H.H."/>
            <person name="Dugan-Rocha S."/>
            <person name="Fulton L.A."/>
            <person name="Gabisi R.A."/>
            <person name="Garner T.T."/>
            <person name="Godfrey J."/>
            <person name="Hawes A.C."/>
            <person name="Hernandez J."/>
            <person name="Hines S."/>
            <person name="Holder M."/>
            <person name="Hume J."/>
            <person name="Jhangiani S.N."/>
            <person name="Joshi V."/>
            <person name="Khan Z.M."/>
            <person name="Kirkness E.F."/>
            <person name="Cree A."/>
            <person name="Fowler R.G."/>
            <person name="Lee S."/>
            <person name="Lewis L.R."/>
            <person name="Li Z."/>
            <person name="Liu Y.-S."/>
            <person name="Moore S.M."/>
            <person name="Muzny D."/>
            <person name="Nazareth L.V."/>
            <person name="Ngo D.N."/>
            <person name="Okwuonu G.O."/>
            <person name="Pai G."/>
            <person name="Parker D."/>
            <person name="Paul H.A."/>
            <person name="Pfannkoch C."/>
            <person name="Pohl C.S."/>
            <person name="Rogers Y.-H.C."/>
            <person name="Ruiz S.J."/>
            <person name="Sabo A."/>
            <person name="Santibanez J."/>
            <person name="Schneider B.W."/>
            <person name="Smith S.M."/>
            <person name="Sodergren E."/>
            <person name="Svatek A.F."/>
            <person name="Utterback T.R."/>
            <person name="Vattathil S."/>
            <person name="Warren W."/>
            <person name="White C.S."/>
            <person name="Chinwalla A.T."/>
            <person name="Feng Y."/>
            <person name="Halpern A.L."/>
            <person name="Hillier L.W."/>
            <person name="Huang X."/>
            <person name="Minx P."/>
            <person name="Nelson J.O."/>
            <person name="Pepin K.H."/>
            <person name="Qin X."/>
            <person name="Sutton G.G."/>
            <person name="Venter E."/>
            <person name="Walenz B.P."/>
            <person name="Wallis J.W."/>
            <person name="Worley K.C."/>
            <person name="Yang S.-P."/>
            <person name="Jones S.M."/>
            <person name="Marra M.A."/>
            <person name="Rocchi M."/>
            <person name="Schein J.E."/>
            <person name="Baertsch R."/>
            <person name="Clarke L."/>
            <person name="Csuros M."/>
            <person name="Glasscock J."/>
            <person name="Harris R.A."/>
            <person name="Havlak P."/>
            <person name="Jackson A.R."/>
            <person name="Jiang H."/>
            <person name="Liu Y."/>
            <person name="Messina D.N."/>
            <person name="Shen Y."/>
            <person name="Song H.X.-Z."/>
            <person name="Wylie T."/>
            <person name="Zhang L."/>
            <person name="Birney E."/>
            <person name="Han K."/>
            <person name="Konkel M.K."/>
            <person name="Lee J."/>
            <person name="Smit A.F.A."/>
            <person name="Ullmer B."/>
            <person name="Wang H."/>
            <person name="Xing J."/>
            <person name="Burhans R."/>
            <person name="Cheng Z."/>
            <person name="Karro J.E."/>
            <person name="Ma J."/>
            <person name="Raney B."/>
            <person name="She X."/>
            <person name="Cox M.J."/>
            <person name="Demuth J.P."/>
            <person name="Dumas L.J."/>
            <person name="Han S.-G."/>
            <person name="Hopkins J."/>
            <person name="Karimpour-Fard A."/>
            <person name="Kim Y.H."/>
            <person name="Pollack J.R."/>
            <person name="Vinar T."/>
            <person name="Addo-Quaye C."/>
            <person name="Degenhardt J."/>
            <person name="Denby A."/>
            <person name="Hubisz M.J."/>
            <person name="Indap A."/>
            <person name="Kosiol C."/>
            <person name="Lahn B.T."/>
            <person name="Lawson H.A."/>
            <person name="Marklein A."/>
            <person name="Nielsen R."/>
            <person name="Vallender E.J."/>
            <person name="Clark A.G."/>
            <person name="Ferguson B."/>
            <person name="Hernandez R.D."/>
            <person name="Hirani K."/>
            <person name="Kehrer-Sawatzki H."/>
            <person name="Kolb J."/>
            <person name="Patil S."/>
            <person name="Pu L.-L."/>
            <person name="Ren Y."/>
            <person name="Smith D.G."/>
            <person name="Wheeler D.A."/>
            <person name="Schenck I."/>
            <person name="Ball E.V."/>
            <person name="Chen R."/>
            <person name="Cooper D.N."/>
            <person name="Giardine B."/>
            <person name="Hsu F."/>
            <person name="Kent W.J."/>
            <person name="Lesk A."/>
            <person name="Nelson D.L."/>
            <person name="O'brien W.E."/>
            <person name="Pruefer K."/>
            <person name="Stenson P.D."/>
            <person name="Wallace J.C."/>
            <person name="Ke H."/>
            <person name="Liu X.-M."/>
            <person name="Wang P."/>
            <person name="Xiang A.P."/>
            <person name="Yang F."/>
            <person name="Barber G.P."/>
            <person name="Haussler D."/>
            <person name="Karolchik D."/>
            <person name="Kern A.D."/>
            <person name="Kuhn R.M."/>
            <person name="Smith K.E."/>
            <person name="Zwieg A.S."/>
        </authorList>
    </citation>
    <scope>NUCLEOTIDE SEQUENCE [LARGE SCALE GENOMIC DNA]</scope>
    <source>
        <strain evidence="3">17573</strain>
    </source>
</reference>
<dbReference type="PRINTS" id="PR02045">
    <property type="entry name" value="F138DOMAIN"/>
</dbReference>
<dbReference type="PANTHER" id="PTHR46254">
    <property type="entry name" value="PROTEIN GVQW1-RELATED"/>
    <property type="match status" value="1"/>
</dbReference>
<dbReference type="GeneTree" id="ENSGT00940000164709"/>
<dbReference type="AlphaFoldDB" id="A0A5F8ADV6"/>
<reference evidence="2" key="4">
    <citation type="submission" date="2025-09" db="UniProtKB">
        <authorList>
            <consortium name="Ensembl"/>
        </authorList>
    </citation>
    <scope>IDENTIFICATION</scope>
    <source>
        <strain evidence="2">17573</strain>
    </source>
</reference>
<evidence type="ECO:0000313" key="2">
    <source>
        <dbReference type="Ensembl" id="ENSMMUP00000075567.1"/>
    </source>
</evidence>
<dbReference type="InParanoid" id="A0A5F8ADV6"/>
<accession>A0A5F8ADV6</accession>
<dbReference type="VEuPathDB" id="HostDB:ENSMMUG00000061024"/>
<name>A0A5F8ADV6_MACMU</name>
<proteinExistence type="predicted"/>
<feature type="signal peptide" evidence="1">
    <location>
        <begin position="1"/>
        <end position="35"/>
    </location>
</feature>
<reference evidence="2" key="2">
    <citation type="submission" date="2019-01" db="EMBL/GenBank/DDBJ databases">
        <authorList>
            <person name="Graves T."/>
            <person name="Eichler E.E."/>
            <person name="Wilson R.K."/>
        </authorList>
    </citation>
    <scope>NUCLEOTIDE SEQUENCE [LARGE SCALE GENOMIC DNA]</scope>
    <source>
        <strain evidence="2">17573</strain>
    </source>
</reference>
<dbReference type="Bgee" id="ENSMMUG00000061024">
    <property type="expression patterns" value="Expressed in ileum and 20 other cell types or tissues"/>
</dbReference>
<organism evidence="2 3">
    <name type="scientific">Macaca mulatta</name>
    <name type="common">Rhesus macaque</name>
    <dbReference type="NCBI Taxonomy" id="9544"/>
    <lineage>
        <taxon>Eukaryota</taxon>
        <taxon>Metazoa</taxon>
        <taxon>Chordata</taxon>
        <taxon>Craniata</taxon>
        <taxon>Vertebrata</taxon>
        <taxon>Euteleostomi</taxon>
        <taxon>Mammalia</taxon>
        <taxon>Eutheria</taxon>
        <taxon>Euarchontoglires</taxon>
        <taxon>Primates</taxon>
        <taxon>Haplorrhini</taxon>
        <taxon>Catarrhini</taxon>
        <taxon>Cercopithecidae</taxon>
        <taxon>Cercopithecinae</taxon>
        <taxon>Macaca</taxon>
    </lineage>
</organism>
<sequence>MHSCSQGRRAEVRLHCRLLFLFVCFLRQSLTLTQAGVQWHDLGSLQPLPPRFKRFSCLSLPSSWDYRRPPPHPANFLFLLETEFHHVGQAGLELLTSGDPPTSASQSAGIIGISHCAQPGCCCCCCCCCFETESRSVTQAGVQSRDLGSLQAPPPGFTPFSCLSLPSSWDYRCPPPCLTNFLYF</sequence>
<evidence type="ECO:0008006" key="4">
    <source>
        <dbReference type="Google" id="ProtNLM"/>
    </source>
</evidence>
<evidence type="ECO:0000313" key="3">
    <source>
        <dbReference type="Proteomes" id="UP000006718"/>
    </source>
</evidence>
<reference evidence="2" key="3">
    <citation type="submission" date="2025-08" db="UniProtKB">
        <authorList>
            <consortium name="Ensembl"/>
        </authorList>
    </citation>
    <scope>IDENTIFICATION</scope>
    <source>
        <strain evidence="2">17573</strain>
    </source>
</reference>
<evidence type="ECO:0000256" key="1">
    <source>
        <dbReference type="SAM" id="SignalP"/>
    </source>
</evidence>
<feature type="chain" id="PRO_5023808102" description="Secreted protein" evidence="1">
    <location>
        <begin position="36"/>
        <end position="184"/>
    </location>
</feature>
<keyword evidence="1" id="KW-0732">Signal</keyword>
<keyword evidence="3" id="KW-1185">Reference proteome</keyword>
<dbReference type="PANTHER" id="PTHR46254:SF3">
    <property type="entry name" value="SECRETED PROTEIN"/>
    <property type="match status" value="1"/>
</dbReference>
<protein>
    <recommendedName>
        <fullName evidence="4">Secreted protein</fullName>
    </recommendedName>
</protein>
<dbReference type="Ensembl" id="ENSMMUT00000104644.1">
    <property type="protein sequence ID" value="ENSMMUP00000075567.1"/>
    <property type="gene ID" value="ENSMMUG00000061024.1"/>
</dbReference>